<organism evidence="2 3">
    <name type="scientific">Acetobacter farinalis</name>
    <dbReference type="NCBI Taxonomy" id="1260984"/>
    <lineage>
        <taxon>Bacteria</taxon>
        <taxon>Pseudomonadati</taxon>
        <taxon>Pseudomonadota</taxon>
        <taxon>Alphaproteobacteria</taxon>
        <taxon>Acetobacterales</taxon>
        <taxon>Acetobacteraceae</taxon>
        <taxon>Acetobacter</taxon>
    </lineage>
</organism>
<dbReference type="Proteomes" id="UP001526446">
    <property type="component" value="Unassembled WGS sequence"/>
</dbReference>
<comment type="caution">
    <text evidence="2">The sequence shown here is derived from an EMBL/GenBank/DDBJ whole genome shotgun (WGS) entry which is preliminary data.</text>
</comment>
<accession>A0ABT3Q3N2</accession>
<dbReference type="RefSeq" id="WP_166118371.1">
    <property type="nucleotide sequence ID" value="NZ_JAPIUX010000001.1"/>
</dbReference>
<feature type="transmembrane region" description="Helical" evidence="1">
    <location>
        <begin position="12"/>
        <end position="38"/>
    </location>
</feature>
<feature type="transmembrane region" description="Helical" evidence="1">
    <location>
        <begin position="92"/>
        <end position="113"/>
    </location>
</feature>
<protein>
    <submittedName>
        <fullName evidence="2">Glycerol dehydrogenase</fullName>
    </submittedName>
</protein>
<proteinExistence type="predicted"/>
<dbReference type="EMBL" id="JAPIUX010000001">
    <property type="protein sequence ID" value="MCX2559896.1"/>
    <property type="molecule type" value="Genomic_DNA"/>
</dbReference>
<sequence length="127" mass="13702">MGKVRCPRGAGEWANCLVALLLILLGLPLVIMGVQLVFFGGSPYYVLFGVTIIAGGILMLAGRVLGAQLYLVAWLCTWPWAFWQVGLNGWGLLPHLFGPTLVAIAVVLTIPVLRRMEQEAQIKGSVA</sequence>
<feature type="transmembrane region" description="Helical" evidence="1">
    <location>
        <begin position="69"/>
        <end position="86"/>
    </location>
</feature>
<gene>
    <name evidence="2" type="ORF">OQ252_00580</name>
</gene>
<keyword evidence="3" id="KW-1185">Reference proteome</keyword>
<keyword evidence="1" id="KW-0812">Transmembrane</keyword>
<evidence type="ECO:0000256" key="1">
    <source>
        <dbReference type="SAM" id="Phobius"/>
    </source>
</evidence>
<feature type="transmembrane region" description="Helical" evidence="1">
    <location>
        <begin position="44"/>
        <end position="62"/>
    </location>
</feature>
<keyword evidence="1" id="KW-1133">Transmembrane helix</keyword>
<evidence type="ECO:0000313" key="3">
    <source>
        <dbReference type="Proteomes" id="UP001526446"/>
    </source>
</evidence>
<keyword evidence="1" id="KW-0472">Membrane</keyword>
<name>A0ABT3Q3N2_9PROT</name>
<reference evidence="2 3" key="1">
    <citation type="submission" date="2022-11" db="EMBL/GenBank/DDBJ databases">
        <title>Genome sequencing of Acetobacter type strain.</title>
        <authorList>
            <person name="Heo J."/>
            <person name="Lee D."/>
            <person name="Han B.-H."/>
            <person name="Hong S.-B."/>
            <person name="Kwon S.-W."/>
        </authorList>
    </citation>
    <scope>NUCLEOTIDE SEQUENCE [LARGE SCALE GENOMIC DNA]</scope>
    <source>
        <strain evidence="2 3">KACC 21251</strain>
    </source>
</reference>
<evidence type="ECO:0000313" key="2">
    <source>
        <dbReference type="EMBL" id="MCX2559896.1"/>
    </source>
</evidence>